<dbReference type="InterPro" id="IPR012340">
    <property type="entry name" value="NA-bd_OB-fold"/>
</dbReference>
<name>A0A1G5SCN7_9PROT</name>
<reference evidence="1 2" key="1">
    <citation type="submission" date="2016-10" db="EMBL/GenBank/DDBJ databases">
        <authorList>
            <person name="de Groot N.N."/>
        </authorList>
    </citation>
    <scope>NUCLEOTIDE SEQUENCE [LARGE SCALE GENOMIC DNA]</scope>
    <source>
        <strain evidence="1">1</strain>
    </source>
</reference>
<evidence type="ECO:0000313" key="2">
    <source>
        <dbReference type="Proteomes" id="UP000198729"/>
    </source>
</evidence>
<dbReference type="EMBL" id="FMWO01000013">
    <property type="protein sequence ID" value="SCZ84199.1"/>
    <property type="molecule type" value="Genomic_DNA"/>
</dbReference>
<protein>
    <submittedName>
        <fullName evidence="1">Primosomal replication protein n</fullName>
    </submittedName>
</protein>
<keyword evidence="2" id="KW-1185">Reference proteome</keyword>
<dbReference type="GO" id="GO:0006260">
    <property type="term" value="P:DNA replication"/>
    <property type="evidence" value="ECO:0007669"/>
    <property type="project" value="InterPro"/>
</dbReference>
<dbReference type="STRING" id="51642.NSMM_110008"/>
<organism evidence="1 2">
    <name type="scientific">Nitrosomonas mobilis</name>
    <dbReference type="NCBI Taxonomy" id="51642"/>
    <lineage>
        <taxon>Bacteria</taxon>
        <taxon>Pseudomonadati</taxon>
        <taxon>Pseudomonadota</taxon>
        <taxon>Betaproteobacteria</taxon>
        <taxon>Nitrosomonadales</taxon>
        <taxon>Nitrosomonadaceae</taxon>
        <taxon>Nitrosomonas</taxon>
    </lineage>
</organism>
<sequence>MIAELELDHQSSQLEAGIQRQIICRLHVTGIADIAKKMISFGTGDHVKLTGFLTLKSRMSSQLVLHANSIEAVL</sequence>
<dbReference type="InterPro" id="IPR023646">
    <property type="entry name" value="Prisomal_replication_PriB"/>
</dbReference>
<dbReference type="Gene3D" id="2.40.50.140">
    <property type="entry name" value="Nucleic acid-binding proteins"/>
    <property type="match status" value="1"/>
</dbReference>
<dbReference type="SUPFAM" id="SSF50249">
    <property type="entry name" value="Nucleic acid-binding proteins"/>
    <property type="match status" value="1"/>
</dbReference>
<accession>A0A1G5SCN7</accession>
<dbReference type="PIRSF" id="PIRSF003135">
    <property type="entry name" value="Primosomal_n"/>
    <property type="match status" value="1"/>
</dbReference>
<dbReference type="Pfam" id="PF22657">
    <property type="entry name" value="SSB_1"/>
    <property type="match status" value="1"/>
</dbReference>
<dbReference type="GO" id="GO:0003697">
    <property type="term" value="F:single-stranded DNA binding"/>
    <property type="evidence" value="ECO:0007669"/>
    <property type="project" value="InterPro"/>
</dbReference>
<dbReference type="AlphaFoldDB" id="A0A1G5SCN7"/>
<evidence type="ECO:0000313" key="1">
    <source>
        <dbReference type="EMBL" id="SCZ84199.1"/>
    </source>
</evidence>
<dbReference type="GO" id="GO:0030894">
    <property type="term" value="C:replisome"/>
    <property type="evidence" value="ECO:0007669"/>
    <property type="project" value="InterPro"/>
</dbReference>
<dbReference type="Proteomes" id="UP000198729">
    <property type="component" value="Unassembled WGS sequence"/>
</dbReference>
<proteinExistence type="predicted"/>
<gene>
    <name evidence="1" type="ORF">NSMM_110008</name>
</gene>